<sequence>MLHGAGLSDLVWGSLGRRIPSPKPVWSGVLGALHLLFTKDLRAESKVSAADRGPRTRHRKVRARRIAKKQDPSLWGNVDHA</sequence>
<protein>
    <submittedName>
        <fullName evidence="1">Uncharacterized protein</fullName>
    </submittedName>
</protein>
<comment type="caution">
    <text evidence="1">The sequence shown here is derived from an EMBL/GenBank/DDBJ whole genome shotgun (WGS) entry which is preliminary data.</text>
</comment>
<keyword evidence="2" id="KW-1185">Reference proteome</keyword>
<organism evidence="1 2">
    <name type="scientific">Boeremia exigua</name>
    <dbReference type="NCBI Taxonomy" id="749465"/>
    <lineage>
        <taxon>Eukaryota</taxon>
        <taxon>Fungi</taxon>
        <taxon>Dikarya</taxon>
        <taxon>Ascomycota</taxon>
        <taxon>Pezizomycotina</taxon>
        <taxon>Dothideomycetes</taxon>
        <taxon>Pleosporomycetidae</taxon>
        <taxon>Pleosporales</taxon>
        <taxon>Pleosporineae</taxon>
        <taxon>Didymellaceae</taxon>
        <taxon>Boeremia</taxon>
    </lineage>
</organism>
<name>A0ACC2IG54_9PLEO</name>
<dbReference type="Proteomes" id="UP001153331">
    <property type="component" value="Unassembled WGS sequence"/>
</dbReference>
<evidence type="ECO:0000313" key="2">
    <source>
        <dbReference type="Proteomes" id="UP001153331"/>
    </source>
</evidence>
<evidence type="ECO:0000313" key="1">
    <source>
        <dbReference type="EMBL" id="KAJ8114195.1"/>
    </source>
</evidence>
<reference evidence="1" key="1">
    <citation type="submission" date="2022-11" db="EMBL/GenBank/DDBJ databases">
        <title>Genome Sequence of Boeremia exigua.</title>
        <authorList>
            <person name="Buettner E."/>
        </authorList>
    </citation>
    <scope>NUCLEOTIDE SEQUENCE</scope>
    <source>
        <strain evidence="1">CU02</strain>
    </source>
</reference>
<accession>A0ACC2IG54</accession>
<dbReference type="EMBL" id="JAPHNI010000208">
    <property type="protein sequence ID" value="KAJ8114195.1"/>
    <property type="molecule type" value="Genomic_DNA"/>
</dbReference>
<proteinExistence type="predicted"/>
<gene>
    <name evidence="1" type="ORF">OPT61_g3871</name>
</gene>